<dbReference type="SUPFAM" id="SSF52440">
    <property type="entry name" value="PreATP-grasp domain"/>
    <property type="match status" value="1"/>
</dbReference>
<dbReference type="Gene3D" id="3.30.470.20">
    <property type="entry name" value="ATP-grasp fold, B domain"/>
    <property type="match status" value="1"/>
</dbReference>
<dbReference type="InterPro" id="IPR011054">
    <property type="entry name" value="Rudment_hybrid_motif"/>
</dbReference>
<proteinExistence type="predicted"/>
<keyword evidence="3" id="KW-0658">Purine biosynthesis</keyword>
<accession>A0A4P2VCR7</accession>
<evidence type="ECO:0000256" key="1">
    <source>
        <dbReference type="ARBA" id="ARBA00022598"/>
    </source>
</evidence>
<keyword evidence="4 5" id="KW-0067">ATP-binding</keyword>
<dbReference type="AlphaFoldDB" id="A0A4P2VCR7"/>
<evidence type="ECO:0000313" key="7">
    <source>
        <dbReference type="EMBL" id="BBE42314.1"/>
    </source>
</evidence>
<keyword evidence="2 5" id="KW-0547">Nucleotide-binding</keyword>
<dbReference type="OrthoDB" id="9299at2157"/>
<evidence type="ECO:0000256" key="3">
    <source>
        <dbReference type="ARBA" id="ARBA00022755"/>
    </source>
</evidence>
<dbReference type="PANTHER" id="PTHR43055:SF1">
    <property type="entry name" value="FORMATE-DEPENDENT PHOSPHORIBOSYLGLYCINAMIDE FORMYLTRANSFERASE"/>
    <property type="match status" value="1"/>
</dbReference>
<dbReference type="EMBL" id="AP018732">
    <property type="protein sequence ID" value="BBE42314.1"/>
    <property type="molecule type" value="Genomic_DNA"/>
</dbReference>
<dbReference type="InterPro" id="IPR011761">
    <property type="entry name" value="ATP-grasp"/>
</dbReference>
<dbReference type="Pfam" id="PF02222">
    <property type="entry name" value="ATP-grasp"/>
    <property type="match status" value="1"/>
</dbReference>
<sequence length="458" mass="49056">MSMRPIGVEPRRSMVDEAMSYARELEPRLEPLDHLDPGDPFVYVSVGGGELGDLVLTAAKRSLGGRGGGILTAAIDRYPGFPAQDVADAHAVLDMMNGDALEAAISGFVGDPRRTRHAVFLEVEAVDTMRVFEMSRRGYNVVSTPYGPLIGMDRLASKLLISGLGVPAVDWRYAGSAEELRSAADELGLPIIVKPVMTSSGHGTSVVTDADELDAAYEHALKHARGRGDEVIVERYLPELRERGLELTQLVIRGFDEDGRLRTSVLSVGHMRPGAVYVESWIPSGAPASLEAEGAEHARRIADALGGLGIYAVEQLVVDGKIYTSEFANRPHDTGMVTRWALTEDEGSLHLRSTMGLRIQLPRIVDIGSTCVARVVLAPEDVAPGSPVISWDPSAAYSVLAGMGVRGDVWFFGKPMAYPGRRMGLAAACSPSLRTARDAASRAAAAVEEGIRYGAPRS</sequence>
<evidence type="ECO:0000256" key="5">
    <source>
        <dbReference type="PROSITE-ProRule" id="PRU00409"/>
    </source>
</evidence>
<dbReference type="GO" id="GO:0005829">
    <property type="term" value="C:cytosol"/>
    <property type="evidence" value="ECO:0007669"/>
    <property type="project" value="TreeGrafter"/>
</dbReference>
<feature type="domain" description="ATP-grasp" evidence="6">
    <location>
        <begin position="158"/>
        <end position="355"/>
    </location>
</feature>
<keyword evidence="1" id="KW-0436">Ligase</keyword>
<evidence type="ECO:0000313" key="8">
    <source>
        <dbReference type="Proteomes" id="UP000509448"/>
    </source>
</evidence>
<dbReference type="PROSITE" id="PS50975">
    <property type="entry name" value="ATP_GRASP"/>
    <property type="match status" value="1"/>
</dbReference>
<dbReference type="SUPFAM" id="SSF56059">
    <property type="entry name" value="Glutathione synthetase ATP-binding domain-like"/>
    <property type="match status" value="1"/>
</dbReference>
<protein>
    <submittedName>
        <fullName evidence="7">Phosphoribosylglycinamide formyltransferase 2</fullName>
    </submittedName>
</protein>
<dbReference type="GO" id="GO:0016740">
    <property type="term" value="F:transferase activity"/>
    <property type="evidence" value="ECO:0007669"/>
    <property type="project" value="UniProtKB-KW"/>
</dbReference>
<dbReference type="GO" id="GO:0005524">
    <property type="term" value="F:ATP binding"/>
    <property type="evidence" value="ECO:0007669"/>
    <property type="project" value="UniProtKB-UniRule"/>
</dbReference>
<keyword evidence="8" id="KW-1185">Reference proteome</keyword>
<dbReference type="Gene3D" id="3.40.50.20">
    <property type="match status" value="1"/>
</dbReference>
<dbReference type="InterPro" id="IPR048740">
    <property type="entry name" value="PurT_C"/>
</dbReference>
<dbReference type="InterPro" id="IPR003135">
    <property type="entry name" value="ATP-grasp_carboxylate-amine"/>
</dbReference>
<evidence type="ECO:0000259" key="6">
    <source>
        <dbReference type="PROSITE" id="PS50975"/>
    </source>
</evidence>
<evidence type="ECO:0000256" key="4">
    <source>
        <dbReference type="ARBA" id="ARBA00022840"/>
    </source>
</evidence>
<dbReference type="InterPro" id="IPR013815">
    <property type="entry name" value="ATP_grasp_subdomain_1"/>
</dbReference>
<dbReference type="GO" id="GO:0006164">
    <property type="term" value="P:purine nucleotide biosynthetic process"/>
    <property type="evidence" value="ECO:0007669"/>
    <property type="project" value="UniProtKB-KW"/>
</dbReference>
<dbReference type="Pfam" id="PF21244">
    <property type="entry name" value="PurT_C"/>
    <property type="match status" value="1"/>
</dbReference>
<dbReference type="KEGG" id="ccai:NAS2_0925"/>
<dbReference type="GO" id="GO:0016874">
    <property type="term" value="F:ligase activity"/>
    <property type="evidence" value="ECO:0007669"/>
    <property type="project" value="UniProtKB-KW"/>
</dbReference>
<organism evidence="7 8">
    <name type="scientific">Conexivisphaera calida</name>
    <dbReference type="NCBI Taxonomy" id="1874277"/>
    <lineage>
        <taxon>Archaea</taxon>
        <taxon>Nitrososphaerota</taxon>
        <taxon>Conexivisphaeria</taxon>
        <taxon>Conexivisphaerales</taxon>
        <taxon>Conexivisphaeraceae</taxon>
        <taxon>Conexivisphaera</taxon>
    </lineage>
</organism>
<reference evidence="7 8" key="1">
    <citation type="journal article" date="2019" name="ISME J.">
        <title>Isolation and characterization of a thermophilic sulfur- and iron-reducing thaumarchaeote from a terrestrial acidic hot spring.</title>
        <authorList>
            <person name="Kato S."/>
            <person name="Itoh T."/>
            <person name="Yuki M."/>
            <person name="Nagamori M."/>
            <person name="Ohnishi M."/>
            <person name="Uematsu K."/>
            <person name="Suzuki K."/>
            <person name="Takashina T."/>
            <person name="Ohkuma M."/>
        </authorList>
    </citation>
    <scope>NUCLEOTIDE SEQUENCE [LARGE SCALE GENOMIC DNA]</scope>
    <source>
        <strain evidence="7 8">NAS-02</strain>
    </source>
</reference>
<dbReference type="InterPro" id="IPR016185">
    <property type="entry name" value="PreATP-grasp_dom_sf"/>
</dbReference>
<gene>
    <name evidence="7" type="ORF">NAS2_0925</name>
</gene>
<dbReference type="Gene3D" id="3.30.1490.20">
    <property type="entry name" value="ATP-grasp fold, A domain"/>
    <property type="match status" value="1"/>
</dbReference>
<keyword evidence="7" id="KW-0808">Transferase</keyword>
<evidence type="ECO:0000256" key="2">
    <source>
        <dbReference type="ARBA" id="ARBA00022741"/>
    </source>
</evidence>
<dbReference type="SUPFAM" id="SSF51246">
    <property type="entry name" value="Rudiment single hybrid motif"/>
    <property type="match status" value="1"/>
</dbReference>
<dbReference type="Proteomes" id="UP000509448">
    <property type="component" value="Chromosome"/>
</dbReference>
<name>A0A4P2VCR7_9ARCH</name>
<dbReference type="GO" id="GO:0046872">
    <property type="term" value="F:metal ion binding"/>
    <property type="evidence" value="ECO:0007669"/>
    <property type="project" value="InterPro"/>
</dbReference>
<dbReference type="PANTHER" id="PTHR43055">
    <property type="entry name" value="FORMATE-DEPENDENT PHOSPHORIBOSYLGLYCINAMIDE FORMYLTRANSFERASE"/>
    <property type="match status" value="1"/>
</dbReference>